<name>A0A318PEI2_KOMXY</name>
<dbReference type="OrthoDB" id="9985177at2"/>
<organism evidence="1 2">
    <name type="scientific">Komagataeibacter xylinus</name>
    <name type="common">Gluconacetobacter xylinus</name>
    <dbReference type="NCBI Taxonomy" id="28448"/>
    <lineage>
        <taxon>Bacteria</taxon>
        <taxon>Pseudomonadati</taxon>
        <taxon>Pseudomonadota</taxon>
        <taxon>Alphaproteobacteria</taxon>
        <taxon>Acetobacterales</taxon>
        <taxon>Acetobacteraceae</taxon>
        <taxon>Komagataeibacter</taxon>
    </lineage>
</organism>
<comment type="caution">
    <text evidence="1">The sequence shown here is derived from an EMBL/GenBank/DDBJ whole genome shotgun (WGS) entry which is preliminary data.</text>
</comment>
<reference evidence="1 2" key="1">
    <citation type="submission" date="2017-07" db="EMBL/GenBank/DDBJ databases">
        <title>A draft genome sequence of Komagataeibacter xylinus LMG 1515.</title>
        <authorList>
            <person name="Skraban J."/>
            <person name="Cleenwerck I."/>
            <person name="Vandamme P."/>
            <person name="Trcek J."/>
        </authorList>
    </citation>
    <scope>NUCLEOTIDE SEQUENCE [LARGE SCALE GENOMIC DNA]</scope>
    <source>
        <strain evidence="1 2">LMG 1515</strain>
    </source>
</reference>
<keyword evidence="2" id="KW-1185">Reference proteome</keyword>
<accession>A0A318PEI2</accession>
<proteinExistence type="predicted"/>
<gene>
    <name evidence="1" type="ORF">CFR75_15740</name>
</gene>
<protein>
    <submittedName>
        <fullName evidence="1">Uncharacterized protein</fullName>
    </submittedName>
</protein>
<sequence>MHRAGAKAVQDQKGKPFAFIQPKKEGFTFDWHRGIKGYAGYIRQFPASFGHGTLVDHAFVEQLEAAVCRGVDLPPLLRSLSKGRLPSDYLLLA</sequence>
<dbReference type="EMBL" id="NKUC01000066">
    <property type="protein sequence ID" value="PYD55579.1"/>
    <property type="molecule type" value="Genomic_DNA"/>
</dbReference>
<dbReference type="RefSeq" id="WP_061271659.1">
    <property type="nucleotide sequence ID" value="NZ_CBCRXN010000091.1"/>
</dbReference>
<dbReference type="STRING" id="1220579.GCA_001571345_00336"/>
<dbReference type="AlphaFoldDB" id="A0A318PEI2"/>
<evidence type="ECO:0000313" key="2">
    <source>
        <dbReference type="Proteomes" id="UP000248257"/>
    </source>
</evidence>
<dbReference type="Proteomes" id="UP000248257">
    <property type="component" value="Unassembled WGS sequence"/>
</dbReference>
<evidence type="ECO:0000313" key="1">
    <source>
        <dbReference type="EMBL" id="PYD55579.1"/>
    </source>
</evidence>